<protein>
    <submittedName>
        <fullName evidence="1">Aldose 1-epimerase</fullName>
    </submittedName>
</protein>
<sequence length="311" mass="33669">MNAARQEHPSGEQWTIRHGDLEATVVEVGGGLRTLTAGGLDVLAGYGADGMASSGRGQLLMPWPNRLRDGRYRFDGRDQQLALTEPARGNASHGLVRWALWSVLDRSESALTVGYRLHPQQGWSGRLDLSVRYELSAAGLEVSTTVDNVGADRAPFGYGAHPYIALGDTSLSDVVLTVPAVEQVLVDDQRKLPTGAAPVEQDDHDFRRARPLGATRLDTAFTGLSRDDDGRWRVRVGGLVDRPDVSVWGDRSFGWVQVFTDKGEDHGVDGVRGVAVEPLSCPADAFNSGEGLVVLEPGEQWSGQWGLVVHR</sequence>
<name>A0A1H9XGJ2_9MICO</name>
<dbReference type="CDD" id="cd09022">
    <property type="entry name" value="Aldose_epim_Ec_YihR"/>
    <property type="match status" value="1"/>
</dbReference>
<organism evidence="1 2">
    <name type="scientific">Pedococcus cremeus</name>
    <dbReference type="NCBI Taxonomy" id="587636"/>
    <lineage>
        <taxon>Bacteria</taxon>
        <taxon>Bacillati</taxon>
        <taxon>Actinomycetota</taxon>
        <taxon>Actinomycetes</taxon>
        <taxon>Micrococcales</taxon>
        <taxon>Intrasporangiaceae</taxon>
        <taxon>Pedococcus</taxon>
    </lineage>
</organism>
<gene>
    <name evidence="1" type="ORF">SAMN05216199_3752</name>
</gene>
<dbReference type="AlphaFoldDB" id="A0A1H9XGJ2"/>
<accession>A0A1H9XGJ2</accession>
<dbReference type="STRING" id="587636.SAMN05216199_3752"/>
<proteinExistence type="predicted"/>
<dbReference type="InterPro" id="IPR011013">
    <property type="entry name" value="Gal_mutarotase_sf_dom"/>
</dbReference>
<dbReference type="RefSeq" id="WP_091761581.1">
    <property type="nucleotide sequence ID" value="NZ_FOHB01000008.1"/>
</dbReference>
<dbReference type="GO" id="GO:0005975">
    <property type="term" value="P:carbohydrate metabolic process"/>
    <property type="evidence" value="ECO:0007669"/>
    <property type="project" value="InterPro"/>
</dbReference>
<dbReference type="InterPro" id="IPR008183">
    <property type="entry name" value="Aldose_1/G6P_1-epimerase"/>
</dbReference>
<dbReference type="InterPro" id="IPR037480">
    <property type="entry name" value="YihR-like"/>
</dbReference>
<dbReference type="InterPro" id="IPR014718">
    <property type="entry name" value="GH-type_carb-bd"/>
</dbReference>
<dbReference type="SUPFAM" id="SSF74650">
    <property type="entry name" value="Galactose mutarotase-like"/>
    <property type="match status" value="1"/>
</dbReference>
<dbReference type="Gene3D" id="2.70.98.10">
    <property type="match status" value="1"/>
</dbReference>
<keyword evidence="2" id="KW-1185">Reference proteome</keyword>
<evidence type="ECO:0000313" key="1">
    <source>
        <dbReference type="EMBL" id="SES45151.1"/>
    </source>
</evidence>
<dbReference type="OrthoDB" id="4739604at2"/>
<dbReference type="Proteomes" id="UP000199019">
    <property type="component" value="Unassembled WGS sequence"/>
</dbReference>
<dbReference type="GO" id="GO:0016853">
    <property type="term" value="F:isomerase activity"/>
    <property type="evidence" value="ECO:0007669"/>
    <property type="project" value="InterPro"/>
</dbReference>
<dbReference type="GO" id="GO:0030246">
    <property type="term" value="F:carbohydrate binding"/>
    <property type="evidence" value="ECO:0007669"/>
    <property type="project" value="InterPro"/>
</dbReference>
<reference evidence="2" key="1">
    <citation type="submission" date="2016-10" db="EMBL/GenBank/DDBJ databases">
        <authorList>
            <person name="Varghese N."/>
            <person name="Submissions S."/>
        </authorList>
    </citation>
    <scope>NUCLEOTIDE SEQUENCE [LARGE SCALE GENOMIC DNA]</scope>
    <source>
        <strain evidence="2">CGMCC 1.6963</strain>
    </source>
</reference>
<dbReference type="EMBL" id="FOHB01000008">
    <property type="protein sequence ID" value="SES45151.1"/>
    <property type="molecule type" value="Genomic_DNA"/>
</dbReference>
<dbReference type="Pfam" id="PF01263">
    <property type="entry name" value="Aldose_epim"/>
    <property type="match status" value="1"/>
</dbReference>
<evidence type="ECO:0000313" key="2">
    <source>
        <dbReference type="Proteomes" id="UP000199019"/>
    </source>
</evidence>